<keyword evidence="5" id="KW-0862">Zinc</keyword>
<dbReference type="InterPro" id="IPR007863">
    <property type="entry name" value="Peptidase_M16_C"/>
</dbReference>
<dbReference type="GO" id="GO:0034982">
    <property type="term" value="P:mitochondrial protein processing"/>
    <property type="evidence" value="ECO:0007669"/>
    <property type="project" value="EnsemblFungi"/>
</dbReference>
<dbReference type="GO" id="GO:0051603">
    <property type="term" value="P:proteolysis involved in protein catabolic process"/>
    <property type="evidence" value="ECO:0007669"/>
    <property type="project" value="TreeGrafter"/>
</dbReference>
<evidence type="ECO:0000259" key="7">
    <source>
        <dbReference type="Pfam" id="PF00675"/>
    </source>
</evidence>
<dbReference type="PANTHER" id="PTHR43690:SF18">
    <property type="entry name" value="INSULIN-DEGRADING ENZYME-RELATED"/>
    <property type="match status" value="1"/>
</dbReference>
<dbReference type="AlphaFoldDB" id="A3LRI0"/>
<sequence length="1074" mass="123920">YSTSSRLTHLMSHYTVLAENDVIEKPLLDNRTYRYLKLDSNDLQVLVIHDSTADKSAASLDVNVGSFADKKYGIPGLAHFCEHLLFMGTEKYPAENEYSSYLSKHSGYSNAYTAAEHTNYYFQVSADYLEGALDRFAQFFVAPLFSQSCKDREINAVDSENKKNLQNDLWRLYQLDKSNSNPDHPYNGFSTGNYQTLHVEPSERGLNVRDVLLDFYSNSYSSNLMSLVVLGKEDLDTLSAWAIEKFSAVPNKSLTRPNFHGEVILTDKYLGKLTRAKPIMDKHQLELTFMVPDDLETKWKSKPNGYFSHLLGHESEGSVLFFLKHKGWVTELSSGNMRVCQGNSFFILEFELTPEGLQNWKEIVVSVFQYLKLILPEEPKKWIYDEISMMSAINFKFRQKADAANTVSSMSNTLYKFAVDGYIPPEYILSSSVYREFNKQEIIDFGKFLNPNNFKISLVSQSLDGLNKSEKWYGTEYAYEDIPVDLLQNVESAQLNPHFHYPKPNDFIPKDFEVLRKKSETPLQHPYLIEESNKLQVWYKQDDLFEVPKGNIDIVFHLPNSNLDKKTSTYSSLLAELITDELNQVTYYASLVGLKVSISCWRDGFNVRVSGYSDKLPVLLDQVLSKFFNFKPNKERFEAIRFKLYQQFKNFGYDVPYRQIGTHILSLLNEKTYTYDEKVQVMDEDLSFDELNEFATKNLWKSGIFTEVLIHGNFDIAKGDEIRKLIASHTKSLAPIADTLDDVNKAIKLQNFVLPSKEFIRYELPLQDEKNINSCIEYYIQISPTNDDPKLRVLTDLFGTIIREPCFNQLRTKEQLGYVVFSGTRLGRTSIGFRILVQSERTADYLEYRIDEFLGKFGKHINSELTEVDFVKFKQALKDLKLSKLKHLNEETSRLWNSITDGYFDFEARQKHVKILETISKEEFVDFFNNYIADGSDKSGKLVVYLNSQSPPEQTTLKLAHSSIINYIYRNGYEASTEKLESIVKENLENHQQLVKQVAEEISEYVSNKPPANLKQDLLIAFENDIKTPVPTKYRQGTVYKDISEFRKHYSLGGVPSAVEPLTKYYYPGRNPHL</sequence>
<dbReference type="GO" id="GO:0005829">
    <property type="term" value="C:cytosol"/>
    <property type="evidence" value="ECO:0007669"/>
    <property type="project" value="TreeGrafter"/>
</dbReference>
<dbReference type="GeneID" id="4838152"/>
<name>A3LRI0_PICST</name>
<dbReference type="eggNOG" id="KOG0959">
    <property type="taxonomic scope" value="Eukaryota"/>
</dbReference>
<dbReference type="GO" id="GO:0046872">
    <property type="term" value="F:metal ion binding"/>
    <property type="evidence" value="ECO:0007669"/>
    <property type="project" value="UniProtKB-KW"/>
</dbReference>
<dbReference type="GO" id="GO:0005759">
    <property type="term" value="C:mitochondrial matrix"/>
    <property type="evidence" value="ECO:0007669"/>
    <property type="project" value="EnsemblFungi"/>
</dbReference>
<feature type="domain" description="Peptidase M16 C-terminal" evidence="8">
    <location>
        <begin position="209"/>
        <end position="387"/>
    </location>
</feature>
<dbReference type="HOGENOM" id="CLU_004639_1_2_1"/>
<dbReference type="Pfam" id="PF16187">
    <property type="entry name" value="Peptidase_M16_M"/>
    <property type="match status" value="1"/>
</dbReference>
<feature type="domain" description="Peptidase M16 middle/third" evidence="9">
    <location>
        <begin position="395"/>
        <end position="680"/>
    </location>
</feature>
<dbReference type="FunFam" id="3.30.830.10:FF:000005">
    <property type="entry name" value="nardilysin isoform X1"/>
    <property type="match status" value="1"/>
</dbReference>
<evidence type="ECO:0000256" key="6">
    <source>
        <dbReference type="ARBA" id="ARBA00023049"/>
    </source>
</evidence>
<reference evidence="11 12" key="1">
    <citation type="journal article" date="2007" name="Nat. Biotechnol.">
        <title>Genome sequence of the lignocellulose-bioconverting and xylose-fermenting yeast Pichia stipitis.</title>
        <authorList>
            <person name="Jeffries T.W."/>
            <person name="Grigoriev I.V."/>
            <person name="Grimwood J."/>
            <person name="Laplaza J.M."/>
            <person name="Aerts A."/>
            <person name="Salamov A."/>
            <person name="Schmutz J."/>
            <person name="Lindquist E."/>
            <person name="Dehal P."/>
            <person name="Shapiro H."/>
            <person name="Jin Y.S."/>
            <person name="Passoth V."/>
            <person name="Richardson P.M."/>
        </authorList>
    </citation>
    <scope>NUCLEOTIDE SEQUENCE [LARGE SCALE GENOMIC DNA]</scope>
    <source>
        <strain evidence="12">ATCC 58785 / CBS 6054 / NBRC 10063 / NRRL Y-11545</strain>
    </source>
</reference>
<dbReference type="FunCoup" id="A3LRI0">
    <property type="interactions" value="1042"/>
</dbReference>
<dbReference type="Pfam" id="PF22456">
    <property type="entry name" value="PqqF-like_C_4"/>
    <property type="match status" value="1"/>
</dbReference>
<dbReference type="InParanoid" id="A3LRI0"/>
<evidence type="ECO:0000259" key="9">
    <source>
        <dbReference type="Pfam" id="PF16187"/>
    </source>
</evidence>
<dbReference type="InterPro" id="IPR032632">
    <property type="entry name" value="Peptidase_M16_M"/>
</dbReference>
<comment type="similarity">
    <text evidence="1">Belongs to the peptidase M16 family.</text>
</comment>
<dbReference type="Proteomes" id="UP000002258">
    <property type="component" value="Chromosome 3"/>
</dbReference>
<dbReference type="GO" id="GO:0007323">
    <property type="term" value="P:peptide pheromone maturation"/>
    <property type="evidence" value="ECO:0007669"/>
    <property type="project" value="EnsemblFungi"/>
</dbReference>
<dbReference type="InterPro" id="IPR050626">
    <property type="entry name" value="Peptidase_M16"/>
</dbReference>
<dbReference type="Pfam" id="PF00675">
    <property type="entry name" value="Peptidase_M16"/>
    <property type="match status" value="1"/>
</dbReference>
<keyword evidence="2" id="KW-0645">Protease</keyword>
<accession>A3LRI0</accession>
<evidence type="ECO:0000256" key="4">
    <source>
        <dbReference type="ARBA" id="ARBA00022801"/>
    </source>
</evidence>
<organism evidence="11 12">
    <name type="scientific">Scheffersomyces stipitis (strain ATCC 58785 / CBS 6054 / NBRC 10063 / NRRL Y-11545)</name>
    <name type="common">Yeast</name>
    <name type="synonym">Pichia stipitis</name>
    <dbReference type="NCBI Taxonomy" id="322104"/>
    <lineage>
        <taxon>Eukaryota</taxon>
        <taxon>Fungi</taxon>
        <taxon>Dikarya</taxon>
        <taxon>Ascomycota</taxon>
        <taxon>Saccharomycotina</taxon>
        <taxon>Pichiomycetes</taxon>
        <taxon>Debaryomycetaceae</taxon>
        <taxon>Scheffersomyces</taxon>
    </lineage>
</organism>
<feature type="non-terminal residue" evidence="11">
    <location>
        <position position="1"/>
    </location>
</feature>
<dbReference type="PANTHER" id="PTHR43690">
    <property type="entry name" value="NARDILYSIN"/>
    <property type="match status" value="1"/>
</dbReference>
<dbReference type="EMBL" id="CP000497">
    <property type="protein sequence ID" value="ABN65739.2"/>
    <property type="molecule type" value="Genomic_DNA"/>
</dbReference>
<feature type="domain" description="Peptidase M16 N-terminal" evidence="7">
    <location>
        <begin position="45"/>
        <end position="182"/>
    </location>
</feature>
<dbReference type="GO" id="GO:0043171">
    <property type="term" value="P:peptide catabolic process"/>
    <property type="evidence" value="ECO:0007669"/>
    <property type="project" value="TreeGrafter"/>
</dbReference>
<dbReference type="STRING" id="322104.A3LRI0"/>
<dbReference type="GO" id="GO:0004222">
    <property type="term" value="F:metalloendopeptidase activity"/>
    <property type="evidence" value="ECO:0007669"/>
    <property type="project" value="EnsemblFungi"/>
</dbReference>
<dbReference type="Gene3D" id="3.30.830.10">
    <property type="entry name" value="Metalloenzyme, LuxS/M16 peptidase-like"/>
    <property type="match status" value="4"/>
</dbReference>
<evidence type="ECO:0000259" key="10">
    <source>
        <dbReference type="Pfam" id="PF22456"/>
    </source>
</evidence>
<keyword evidence="6" id="KW-0482">Metalloprotease</keyword>
<evidence type="ECO:0000313" key="11">
    <source>
        <dbReference type="EMBL" id="ABN65739.2"/>
    </source>
</evidence>
<keyword evidence="12" id="KW-1185">Reference proteome</keyword>
<evidence type="ECO:0000256" key="3">
    <source>
        <dbReference type="ARBA" id="ARBA00022723"/>
    </source>
</evidence>
<evidence type="ECO:0000256" key="2">
    <source>
        <dbReference type="ARBA" id="ARBA00022670"/>
    </source>
</evidence>
<protein>
    <submittedName>
        <fullName evidence="11">Uncharacterized protein</fullName>
    </submittedName>
</protein>
<dbReference type="OMA" id="WIFDEMK"/>
<keyword evidence="4" id="KW-0378">Hydrolase</keyword>
<dbReference type="RefSeq" id="XP_001383768.2">
    <property type="nucleotide sequence ID" value="XM_001383731.1"/>
</dbReference>
<evidence type="ECO:0000256" key="5">
    <source>
        <dbReference type="ARBA" id="ARBA00022833"/>
    </source>
</evidence>
<dbReference type="InterPro" id="IPR054734">
    <property type="entry name" value="PqqF-like_C_4"/>
</dbReference>
<keyword evidence="3" id="KW-0479">Metal-binding</keyword>
<proteinExistence type="inferred from homology"/>
<dbReference type="SUPFAM" id="SSF63411">
    <property type="entry name" value="LuxS/MPP-like metallohydrolase"/>
    <property type="match status" value="4"/>
</dbReference>
<evidence type="ECO:0000313" key="12">
    <source>
        <dbReference type="Proteomes" id="UP000002258"/>
    </source>
</evidence>
<dbReference type="OrthoDB" id="952271at2759"/>
<dbReference type="FunFam" id="3.30.830.10:FF:000004">
    <property type="entry name" value="Putative insulin-degrading enzyme"/>
    <property type="match status" value="1"/>
</dbReference>
<dbReference type="MEROPS" id="M16.008"/>
<evidence type="ECO:0000259" key="8">
    <source>
        <dbReference type="Pfam" id="PF05193"/>
    </source>
</evidence>
<dbReference type="InterPro" id="IPR011765">
    <property type="entry name" value="Pept_M16_N"/>
</dbReference>
<evidence type="ECO:0000256" key="1">
    <source>
        <dbReference type="ARBA" id="ARBA00007261"/>
    </source>
</evidence>
<dbReference type="Pfam" id="PF05193">
    <property type="entry name" value="Peptidase_M16_C"/>
    <property type="match status" value="1"/>
</dbReference>
<feature type="domain" description="Coenzyme PQQ synthesis protein F-like C-terminal lobe" evidence="10">
    <location>
        <begin position="797"/>
        <end position="896"/>
    </location>
</feature>
<dbReference type="KEGG" id="pic:PICST_56651"/>
<dbReference type="InterPro" id="IPR011249">
    <property type="entry name" value="Metalloenz_LuxS/M16"/>
</dbReference>
<gene>
    <name evidence="11" type="ORF">PICST_56651</name>
</gene>